<dbReference type="eggNOG" id="KOG3105">
    <property type="taxonomic scope" value="Eukaryota"/>
</dbReference>
<keyword evidence="1" id="KW-0238">DNA-binding</keyword>
<keyword evidence="4" id="KW-1185">Reference proteome</keyword>
<dbReference type="GO" id="GO:0005634">
    <property type="term" value="C:nucleus"/>
    <property type="evidence" value="ECO:0007669"/>
    <property type="project" value="TreeGrafter"/>
</dbReference>
<dbReference type="PROSITE" id="PS51253">
    <property type="entry name" value="HTH_CENPB"/>
    <property type="match status" value="1"/>
</dbReference>
<reference evidence="3" key="2">
    <citation type="submission" date="2025-08" db="UniProtKB">
        <authorList>
            <consortium name="Ensembl"/>
        </authorList>
    </citation>
    <scope>IDENTIFICATION</scope>
</reference>
<sequence length="293" mass="33651">KSQHKLAEMYGIGKTQVRCILKRKTEFIITFEQNEGSVRKRFHAAFCYEDVDDLTWQWFQQMCSKRTIIRGIIIQEQARKFAMALNNEGFKASNGLLNRFKARHNINCSIILGEKCSVDPVIAQDYKVRIPELTCGYKPEDVYNMDESSVIFCVLPSRTLAIHGEECANSTKSKDCITMSVCCNMDGNFETSIFTGSSKPRCFKNYVLDSLPLMLTNKKAWVTSAIFMEWVQKMRTASRHVLLFLDNSPVHPHELPHLSKSYMFLPASTSSVLQPLDQGIIQNIKMHYKKRLL</sequence>
<dbReference type="InParanoid" id="H2ZUK4"/>
<dbReference type="InterPro" id="IPR050863">
    <property type="entry name" value="CenT-Element_Derived"/>
</dbReference>
<dbReference type="GO" id="GO:0003677">
    <property type="term" value="F:DNA binding"/>
    <property type="evidence" value="ECO:0007669"/>
    <property type="project" value="UniProtKB-KW"/>
</dbReference>
<evidence type="ECO:0000313" key="3">
    <source>
        <dbReference type="Ensembl" id="ENSLACP00000001075.1"/>
    </source>
</evidence>
<dbReference type="PANTHER" id="PTHR19303">
    <property type="entry name" value="TRANSPOSON"/>
    <property type="match status" value="1"/>
</dbReference>
<dbReference type="Pfam" id="PF03184">
    <property type="entry name" value="DDE_1"/>
    <property type="match status" value="1"/>
</dbReference>
<protein>
    <recommendedName>
        <fullName evidence="2">HTH CENPB-type domain-containing protein</fullName>
    </recommendedName>
</protein>
<dbReference type="HOGENOM" id="CLU_018294_1_0_1"/>
<dbReference type="GeneTree" id="ENSGT00940000163615"/>
<dbReference type="SUPFAM" id="SSF46689">
    <property type="entry name" value="Homeodomain-like"/>
    <property type="match status" value="1"/>
</dbReference>
<dbReference type="InterPro" id="IPR004875">
    <property type="entry name" value="DDE_SF_endonuclease_dom"/>
</dbReference>
<dbReference type="PANTHER" id="PTHR19303:SF73">
    <property type="entry name" value="PROTEIN PDC2"/>
    <property type="match status" value="1"/>
</dbReference>
<dbReference type="AlphaFoldDB" id="H2ZUK4"/>
<reference evidence="3" key="3">
    <citation type="submission" date="2025-09" db="UniProtKB">
        <authorList>
            <consortium name="Ensembl"/>
        </authorList>
    </citation>
    <scope>IDENTIFICATION</scope>
</reference>
<proteinExistence type="predicted"/>
<evidence type="ECO:0000259" key="2">
    <source>
        <dbReference type="PROSITE" id="PS51253"/>
    </source>
</evidence>
<organism evidence="3 4">
    <name type="scientific">Latimeria chalumnae</name>
    <name type="common">Coelacanth</name>
    <dbReference type="NCBI Taxonomy" id="7897"/>
    <lineage>
        <taxon>Eukaryota</taxon>
        <taxon>Metazoa</taxon>
        <taxon>Chordata</taxon>
        <taxon>Craniata</taxon>
        <taxon>Vertebrata</taxon>
        <taxon>Euteleostomi</taxon>
        <taxon>Coelacanthiformes</taxon>
        <taxon>Coelacanthidae</taxon>
        <taxon>Latimeria</taxon>
    </lineage>
</organism>
<dbReference type="InterPro" id="IPR006600">
    <property type="entry name" value="HTH_CenpB_DNA-bd_dom"/>
</dbReference>
<evidence type="ECO:0000256" key="1">
    <source>
        <dbReference type="ARBA" id="ARBA00023125"/>
    </source>
</evidence>
<dbReference type="Proteomes" id="UP000008672">
    <property type="component" value="Unassembled WGS sequence"/>
</dbReference>
<evidence type="ECO:0000313" key="4">
    <source>
        <dbReference type="Proteomes" id="UP000008672"/>
    </source>
</evidence>
<accession>H2ZUK4</accession>
<dbReference type="InterPro" id="IPR009057">
    <property type="entry name" value="Homeodomain-like_sf"/>
</dbReference>
<dbReference type="Ensembl" id="ENSLACT00000001085.1">
    <property type="protein sequence ID" value="ENSLACP00000001075.1"/>
    <property type="gene ID" value="ENSLACG00000000963.1"/>
</dbReference>
<dbReference type="SMART" id="SM00674">
    <property type="entry name" value="CENPB"/>
    <property type="match status" value="1"/>
</dbReference>
<dbReference type="Gene3D" id="1.10.10.60">
    <property type="entry name" value="Homeodomain-like"/>
    <property type="match status" value="1"/>
</dbReference>
<feature type="domain" description="HTH CENPB-type" evidence="2">
    <location>
        <begin position="39"/>
        <end position="110"/>
    </location>
</feature>
<dbReference type="Pfam" id="PF03221">
    <property type="entry name" value="HTH_Tnp_Tc5"/>
    <property type="match status" value="1"/>
</dbReference>
<reference evidence="4" key="1">
    <citation type="submission" date="2011-08" db="EMBL/GenBank/DDBJ databases">
        <title>The draft genome of Latimeria chalumnae.</title>
        <authorList>
            <person name="Di Palma F."/>
            <person name="Alfoldi J."/>
            <person name="Johnson J."/>
            <person name="Berlin A."/>
            <person name="Gnerre S."/>
            <person name="Jaffe D."/>
            <person name="MacCallum I."/>
            <person name="Young S."/>
            <person name="Walker B.J."/>
            <person name="Lander E."/>
            <person name="Lindblad-Toh K."/>
        </authorList>
    </citation>
    <scope>NUCLEOTIDE SEQUENCE [LARGE SCALE GENOMIC DNA]</scope>
    <source>
        <strain evidence="4">Wild caught</strain>
    </source>
</reference>
<name>H2ZUK4_LATCH</name>
<dbReference type="EMBL" id="AFYH01263929">
    <property type="status" value="NOT_ANNOTATED_CDS"/>
    <property type="molecule type" value="Genomic_DNA"/>
</dbReference>